<dbReference type="PANTHER" id="PTHR47505:SF1">
    <property type="entry name" value="DNA UTILIZATION PROTEIN YHGH"/>
    <property type="match status" value="1"/>
</dbReference>
<dbReference type="SUPFAM" id="SSF53271">
    <property type="entry name" value="PRTase-like"/>
    <property type="match status" value="1"/>
</dbReference>
<dbReference type="InterPro" id="IPR029057">
    <property type="entry name" value="PRTase-like"/>
</dbReference>
<evidence type="ECO:0000259" key="2">
    <source>
        <dbReference type="Pfam" id="PF00156"/>
    </source>
</evidence>
<evidence type="ECO:0000313" key="4">
    <source>
        <dbReference type="EMBL" id="TXF10912.1"/>
    </source>
</evidence>
<dbReference type="CDD" id="cd06223">
    <property type="entry name" value="PRTases_typeI"/>
    <property type="match status" value="1"/>
</dbReference>
<accession>A0A5C7ERP1</accession>
<sequence length="261" mass="28086">MLRSEISPSLNSAKYRSRVRRLSNLFARFLNGCLRAVRRAATDACLLCGGATRDGNPCPACRQALPRLPPSRCPTCAVPTVDGSLCGDCLQRPPAFDSTVAALEYRFPVDAMIRRFKYAGDLATGQALGRLFAEHAAAGGAAPMPELLIPMPLHPARLKARGFNQAAELARLIARQLGIPVSQALCARVRDTPEQAQLSWDERRRNVRGAFSCSRGVDGLHAAVVDDVLTTGATLNELARALKRCGAARVSAWVVARTVPD</sequence>
<keyword evidence="5" id="KW-1185">Reference proteome</keyword>
<feature type="domain" description="Phosphoribosyltransferase" evidence="2">
    <location>
        <begin position="166"/>
        <end position="256"/>
    </location>
</feature>
<dbReference type="InterPro" id="IPR044005">
    <property type="entry name" value="DZR_2"/>
</dbReference>
<dbReference type="Pfam" id="PF18912">
    <property type="entry name" value="DZR_2"/>
    <property type="match status" value="1"/>
</dbReference>
<evidence type="ECO:0000313" key="5">
    <source>
        <dbReference type="Proteomes" id="UP000321201"/>
    </source>
</evidence>
<protein>
    <submittedName>
        <fullName evidence="4">ComF family protein</fullName>
    </submittedName>
</protein>
<evidence type="ECO:0000259" key="3">
    <source>
        <dbReference type="Pfam" id="PF18912"/>
    </source>
</evidence>
<dbReference type="Proteomes" id="UP000321201">
    <property type="component" value="Unassembled WGS sequence"/>
</dbReference>
<dbReference type="OrthoDB" id="9793412at2"/>
<feature type="domain" description="Double zinc ribbon" evidence="3">
    <location>
        <begin position="44"/>
        <end position="90"/>
    </location>
</feature>
<dbReference type="EMBL" id="VPFL01000020">
    <property type="protein sequence ID" value="TXF10912.1"/>
    <property type="molecule type" value="Genomic_DNA"/>
</dbReference>
<dbReference type="Gene3D" id="3.40.50.2020">
    <property type="match status" value="1"/>
</dbReference>
<gene>
    <name evidence="4" type="ORF">FR698_12955</name>
</gene>
<evidence type="ECO:0000256" key="1">
    <source>
        <dbReference type="ARBA" id="ARBA00008007"/>
    </source>
</evidence>
<organism evidence="4 5">
    <name type="scientific">Pelomicrobium methylotrophicum</name>
    <dbReference type="NCBI Taxonomy" id="2602750"/>
    <lineage>
        <taxon>Bacteria</taxon>
        <taxon>Pseudomonadati</taxon>
        <taxon>Pseudomonadota</taxon>
        <taxon>Hydrogenophilia</taxon>
        <taxon>Hydrogenophilia incertae sedis</taxon>
        <taxon>Pelomicrobium</taxon>
    </lineage>
</organism>
<dbReference type="InterPro" id="IPR000836">
    <property type="entry name" value="PRTase_dom"/>
</dbReference>
<dbReference type="InParanoid" id="A0A5C7ERP1"/>
<dbReference type="Pfam" id="PF00156">
    <property type="entry name" value="Pribosyltran"/>
    <property type="match status" value="1"/>
</dbReference>
<dbReference type="InterPro" id="IPR051910">
    <property type="entry name" value="ComF/GntX_DNA_util-trans"/>
</dbReference>
<dbReference type="AlphaFoldDB" id="A0A5C7ERP1"/>
<reference evidence="4 5" key="1">
    <citation type="submission" date="2019-08" db="EMBL/GenBank/DDBJ databases">
        <title>Pelomicrobium methylotrophicum gen. nov., sp. nov. a moderately thermophilic, facultatively anaerobic, lithoautotrophic and methylotrophic bacterium isolated from a terrestrial mud volcano.</title>
        <authorList>
            <person name="Slobodkina G.B."/>
            <person name="Merkel A.Y."/>
            <person name="Slobodkin A.I."/>
        </authorList>
    </citation>
    <scope>NUCLEOTIDE SEQUENCE [LARGE SCALE GENOMIC DNA]</scope>
    <source>
        <strain evidence="4 5">SM250</strain>
    </source>
</reference>
<comment type="similarity">
    <text evidence="1">Belongs to the ComF/GntX family.</text>
</comment>
<proteinExistence type="inferred from homology"/>
<dbReference type="PANTHER" id="PTHR47505">
    <property type="entry name" value="DNA UTILIZATION PROTEIN YHGH"/>
    <property type="match status" value="1"/>
</dbReference>
<name>A0A5C7ERP1_9PROT</name>
<dbReference type="FunCoup" id="A0A5C7ERP1">
    <property type="interactions" value="291"/>
</dbReference>
<comment type="caution">
    <text evidence="4">The sequence shown here is derived from an EMBL/GenBank/DDBJ whole genome shotgun (WGS) entry which is preliminary data.</text>
</comment>